<dbReference type="InterPro" id="IPR004821">
    <property type="entry name" value="Cyt_trans-like"/>
</dbReference>
<dbReference type="EC" id="6.2.1.22" evidence="3"/>
<dbReference type="Pfam" id="PF08218">
    <property type="entry name" value="Citrate_ly_lig"/>
    <property type="match status" value="1"/>
</dbReference>
<dbReference type="Proteomes" id="UP000664218">
    <property type="component" value="Unassembled WGS sequence"/>
</dbReference>
<dbReference type="GO" id="GO:0005524">
    <property type="term" value="F:ATP binding"/>
    <property type="evidence" value="ECO:0007669"/>
    <property type="project" value="UniProtKB-UniRule"/>
</dbReference>
<gene>
    <name evidence="5" type="primary">citC</name>
    <name evidence="5" type="ORF">J3A84_05640</name>
</gene>
<dbReference type="PANTHER" id="PTHR40599">
    <property type="entry name" value="[CITRATE [PRO-3S]-LYASE] LIGASE"/>
    <property type="match status" value="1"/>
</dbReference>
<dbReference type="EMBL" id="JAFNJU010000003">
    <property type="protein sequence ID" value="MBO1264522.1"/>
    <property type="molecule type" value="Genomic_DNA"/>
</dbReference>
<name>A0A939KFJ4_9CLOT</name>
<proteinExistence type="predicted"/>
<comment type="caution">
    <text evidence="5">The sequence shown here is derived from an EMBL/GenBank/DDBJ whole genome shotgun (WGS) entry which is preliminary data.</text>
</comment>
<dbReference type="InterPro" id="IPR005216">
    <property type="entry name" value="Citrate_lyase_ligase"/>
</dbReference>
<keyword evidence="6" id="KW-1185">Reference proteome</keyword>
<dbReference type="SUPFAM" id="SSF55729">
    <property type="entry name" value="Acyl-CoA N-acyltransferases (Nat)"/>
    <property type="match status" value="1"/>
</dbReference>
<dbReference type="InterPro" id="IPR016181">
    <property type="entry name" value="Acyl_CoA_acyltransferase"/>
</dbReference>
<dbReference type="InterPro" id="IPR013166">
    <property type="entry name" value="Citrate_lyase_ligase_C"/>
</dbReference>
<comment type="function">
    <text evidence="3">Acetylation of prosthetic group (2-(5''-phosphoribosyl)-3'-dephosphocoenzyme-A) of the gamma subunit of citrate lyase.</text>
</comment>
<dbReference type="Gene3D" id="3.40.50.620">
    <property type="entry name" value="HUPs"/>
    <property type="match status" value="1"/>
</dbReference>
<keyword evidence="1 3" id="KW-0547">Nucleotide-binding</keyword>
<dbReference type="NCBIfam" id="TIGR00125">
    <property type="entry name" value="cyt_tran_rel"/>
    <property type="match status" value="1"/>
</dbReference>
<evidence type="ECO:0000256" key="3">
    <source>
        <dbReference type="PIRNR" id="PIRNR005751"/>
    </source>
</evidence>
<dbReference type="GO" id="GO:0008771">
    <property type="term" value="F:[citrate (pro-3S)-lyase] ligase activity"/>
    <property type="evidence" value="ECO:0007669"/>
    <property type="project" value="UniProtKB-EC"/>
</dbReference>
<feature type="domain" description="Citrate lyase ligase C-terminal" evidence="4">
    <location>
        <begin position="146"/>
        <end position="326"/>
    </location>
</feature>
<evidence type="ECO:0000256" key="2">
    <source>
        <dbReference type="ARBA" id="ARBA00022840"/>
    </source>
</evidence>
<accession>A0A939KFJ4</accession>
<evidence type="ECO:0000259" key="4">
    <source>
        <dbReference type="SMART" id="SM00764"/>
    </source>
</evidence>
<keyword evidence="2 3" id="KW-0067">ATP-binding</keyword>
<dbReference type="AlphaFoldDB" id="A0A939KFJ4"/>
<evidence type="ECO:0000256" key="1">
    <source>
        <dbReference type="ARBA" id="ARBA00022741"/>
    </source>
</evidence>
<comment type="catalytic activity">
    <reaction evidence="3">
        <text>holo-[citrate lyase ACP] + acetate + ATP = acetyl-[citrate lyase ACP] + AMP + diphosphate</text>
        <dbReference type="Rhea" id="RHEA:23788"/>
        <dbReference type="Rhea" id="RHEA-COMP:10158"/>
        <dbReference type="Rhea" id="RHEA-COMP:13710"/>
        <dbReference type="ChEBI" id="CHEBI:30089"/>
        <dbReference type="ChEBI" id="CHEBI:30616"/>
        <dbReference type="ChEBI" id="CHEBI:33019"/>
        <dbReference type="ChEBI" id="CHEBI:82683"/>
        <dbReference type="ChEBI" id="CHEBI:137976"/>
        <dbReference type="ChEBI" id="CHEBI:456215"/>
        <dbReference type="EC" id="6.2.1.22"/>
    </reaction>
</comment>
<reference evidence="5" key="1">
    <citation type="submission" date="2021-03" db="EMBL/GenBank/DDBJ databases">
        <title>Proteiniclasticum marinus sp. nov., isolated from tidal flat sediment.</title>
        <authorList>
            <person name="Namirimu T."/>
            <person name="Yang J.-A."/>
            <person name="Yang S.-H."/>
            <person name="Kim Y.-J."/>
            <person name="Kwon K.K."/>
        </authorList>
    </citation>
    <scope>NUCLEOTIDE SEQUENCE</scope>
    <source>
        <strain evidence="5">SCR006</strain>
    </source>
</reference>
<dbReference type="InterPro" id="IPR014729">
    <property type="entry name" value="Rossmann-like_a/b/a_fold"/>
</dbReference>
<protein>
    <recommendedName>
        <fullName evidence="3">[Citrate [pro-3S]-lyase] ligase</fullName>
        <ecNumber evidence="3">6.2.1.22</ecNumber>
    </recommendedName>
</protein>
<evidence type="ECO:0000313" key="6">
    <source>
        <dbReference type="Proteomes" id="UP000664218"/>
    </source>
</evidence>
<dbReference type="SMART" id="SM00764">
    <property type="entry name" value="Citrate_ly_lig"/>
    <property type="match status" value="1"/>
</dbReference>
<dbReference type="PIRSF" id="PIRSF005751">
    <property type="entry name" value="Acet_citr_lig"/>
    <property type="match status" value="1"/>
</dbReference>
<sequence>MNYILQRMWIGRSRSAREAWETMLSQAGIRSEDTVEYTVGVYDGEKLVATGSRYKNVLKCIAVCKDYTGGEVISLLISHLMTEVFDEGHTSCYVYTKPESVQSFVYMGFNEIERVGEDLVFLEKAVHGFDEFLRNLEKERIPGEKIAGIVMNANPFTKGHQYLIETAAKASDVLHVFVLTEDLSAFPTKVRKELVKRGTAHLKNVRIHETGDYMVSAKTFPSYFLKENKDVTEVQASLDARIFKNHIAKALAITTRYVGEEPLSFATNIYNEAMKKVFQDEMNLVIIPRKEFGGEVISASRVRKYLKEDRVEELKGLVPETTFQFLVSEEGKKIQEKLRSEEQ</sequence>
<dbReference type="RefSeq" id="WP_207599028.1">
    <property type="nucleotide sequence ID" value="NZ_JAFNJU010000003.1"/>
</dbReference>
<dbReference type="SUPFAM" id="SSF52374">
    <property type="entry name" value="Nucleotidylyl transferase"/>
    <property type="match status" value="1"/>
</dbReference>
<keyword evidence="3 5" id="KW-0436">Ligase</keyword>
<dbReference type="Gene3D" id="3.40.630.30">
    <property type="match status" value="1"/>
</dbReference>
<organism evidence="5 6">
    <name type="scientific">Proteiniclasticum aestuarii</name>
    <dbReference type="NCBI Taxonomy" id="2817862"/>
    <lineage>
        <taxon>Bacteria</taxon>
        <taxon>Bacillati</taxon>
        <taxon>Bacillota</taxon>
        <taxon>Clostridia</taxon>
        <taxon>Eubacteriales</taxon>
        <taxon>Clostridiaceae</taxon>
        <taxon>Proteiniclasticum</taxon>
    </lineage>
</organism>
<dbReference type="PANTHER" id="PTHR40599:SF1">
    <property type="entry name" value="[CITRATE [PRO-3S]-LYASE] LIGASE"/>
    <property type="match status" value="1"/>
</dbReference>
<dbReference type="NCBIfam" id="TIGR00124">
    <property type="entry name" value="cit_ly_ligase"/>
    <property type="match status" value="1"/>
</dbReference>
<evidence type="ECO:0000313" key="5">
    <source>
        <dbReference type="EMBL" id="MBO1264522.1"/>
    </source>
</evidence>